<protein>
    <submittedName>
        <fullName evidence="2">Uncharacterized protein</fullName>
    </submittedName>
</protein>
<evidence type="ECO:0000313" key="2">
    <source>
        <dbReference type="EMBL" id="QHU05236.1"/>
    </source>
</evidence>
<organism evidence="2">
    <name type="scientific">viral metagenome</name>
    <dbReference type="NCBI Taxonomy" id="1070528"/>
    <lineage>
        <taxon>unclassified sequences</taxon>
        <taxon>metagenomes</taxon>
        <taxon>organismal metagenomes</taxon>
    </lineage>
</organism>
<proteinExistence type="predicted"/>
<reference evidence="2" key="1">
    <citation type="journal article" date="2020" name="Nature">
        <title>Giant virus diversity and host interactions through global metagenomics.</title>
        <authorList>
            <person name="Schulz F."/>
            <person name="Roux S."/>
            <person name="Paez-Espino D."/>
            <person name="Jungbluth S."/>
            <person name="Walsh D.A."/>
            <person name="Denef V.J."/>
            <person name="McMahon K.D."/>
            <person name="Konstantinidis K.T."/>
            <person name="Eloe-Fadrosh E.A."/>
            <person name="Kyrpides N.C."/>
            <person name="Woyke T."/>
        </authorList>
    </citation>
    <scope>NUCLEOTIDE SEQUENCE</scope>
    <source>
        <strain evidence="2">GVMAG-M-3300027734-16</strain>
    </source>
</reference>
<dbReference type="EMBL" id="MN740410">
    <property type="protein sequence ID" value="QHU05236.1"/>
    <property type="molecule type" value="Genomic_DNA"/>
</dbReference>
<evidence type="ECO:0000256" key="1">
    <source>
        <dbReference type="SAM" id="MobiDB-lite"/>
    </source>
</evidence>
<feature type="compositionally biased region" description="Polar residues" evidence="1">
    <location>
        <begin position="33"/>
        <end position="45"/>
    </location>
</feature>
<sequence length="85" mass="9502">MSNVDSSGGIGGRVGRSMDCSQLSEIRRKLTNTNTMYSLNPNNDPTIKPHFGQDKMTREPHTNGSIDFYFTRGLNLIFNRIGPPK</sequence>
<feature type="region of interest" description="Disordered" evidence="1">
    <location>
        <begin position="33"/>
        <end position="59"/>
    </location>
</feature>
<feature type="region of interest" description="Disordered" evidence="1">
    <location>
        <begin position="1"/>
        <end position="21"/>
    </location>
</feature>
<name>A0A6C0JKF3_9ZZZZ</name>
<dbReference type="AlphaFoldDB" id="A0A6C0JKF3"/>
<accession>A0A6C0JKF3</accession>